<reference evidence="2" key="2">
    <citation type="submission" date="2018-07" db="EMBL/GenBank/DDBJ databases">
        <authorList>
            <consortium name="NCBI Pathogen Detection Project"/>
        </authorList>
    </citation>
    <scope>NUCLEOTIDE SEQUENCE</scope>
    <source>
        <strain evidence="2">BCW_2665</strain>
    </source>
</reference>
<name>A0A2R4DEF5_SALET</name>
<protein>
    <submittedName>
        <fullName evidence="2">Dehydrogenase</fullName>
    </submittedName>
</protein>
<proteinExistence type="predicted"/>
<accession>A0A2R4DEF5</accession>
<evidence type="ECO:0000313" key="2">
    <source>
        <dbReference type="EMBL" id="HAE8239850.1"/>
    </source>
</evidence>
<dbReference type="InterPro" id="IPR004699">
    <property type="entry name" value="PTS_IID_sorb"/>
</dbReference>
<organism evidence="2">
    <name type="scientific">Salmonella enterica subsp. enterica serovar Concord</name>
    <dbReference type="NCBI Taxonomy" id="483687"/>
    <lineage>
        <taxon>Bacteria</taxon>
        <taxon>Pseudomonadati</taxon>
        <taxon>Pseudomonadota</taxon>
        <taxon>Gammaproteobacteria</taxon>
        <taxon>Enterobacterales</taxon>
        <taxon>Enterobacteriaceae</taxon>
        <taxon>Salmonella</taxon>
    </lineage>
</organism>
<gene>
    <name evidence="2" type="ORF">G4174_000575</name>
</gene>
<dbReference type="GO" id="GO:0009401">
    <property type="term" value="P:phosphoenolpyruvate-dependent sugar phosphotransferase system"/>
    <property type="evidence" value="ECO:0007669"/>
    <property type="project" value="InterPro"/>
</dbReference>
<dbReference type="Pfam" id="PF22725">
    <property type="entry name" value="GFO_IDH_MocA_C3"/>
    <property type="match status" value="1"/>
</dbReference>
<comment type="caution">
    <text evidence="2">The sequence shown here is derived from an EMBL/GenBank/DDBJ whole genome shotgun (WGS) entry which is preliminary data.</text>
</comment>
<evidence type="ECO:0000259" key="1">
    <source>
        <dbReference type="Pfam" id="PF22725"/>
    </source>
</evidence>
<dbReference type="Pfam" id="PF03608">
    <property type="entry name" value="EII-GUT"/>
    <property type="match status" value="1"/>
</dbReference>
<dbReference type="InterPro" id="IPR055170">
    <property type="entry name" value="GFO_IDH_MocA-like_dom"/>
</dbReference>
<dbReference type="GO" id="GO:0016020">
    <property type="term" value="C:membrane"/>
    <property type="evidence" value="ECO:0007669"/>
    <property type="project" value="InterPro"/>
</dbReference>
<dbReference type="PANTHER" id="PTHR40399">
    <property type="entry name" value="PTS SYSTEM GLUCITOL/SORBITOL-SPECIFIC EIIC COMPONENT"/>
    <property type="match status" value="1"/>
</dbReference>
<dbReference type="EMBL" id="DAATGM010000002">
    <property type="protein sequence ID" value="HAE8239850.1"/>
    <property type="molecule type" value="Genomic_DNA"/>
</dbReference>
<dbReference type="Gene3D" id="3.30.360.10">
    <property type="entry name" value="Dihydrodipicolinate Reductase, domain 2"/>
    <property type="match status" value="1"/>
</dbReference>
<reference evidence="2" key="1">
    <citation type="journal article" date="2018" name="Genome Biol.">
        <title>SKESA: strategic k-mer extension for scrupulous assemblies.</title>
        <authorList>
            <person name="Souvorov A."/>
            <person name="Agarwala R."/>
            <person name="Lipman D.J."/>
        </authorList>
    </citation>
    <scope>NUCLEOTIDE SEQUENCE</scope>
    <source>
        <strain evidence="2">BCW_2665</strain>
    </source>
</reference>
<dbReference type="AlphaFoldDB" id="A0A2R4DEF5"/>
<sequence length="243" mass="26788">MFLVSLAEGFIHLFQAAGIIFLDMMTGLIPMLICLLLAINFLMKLEAGRILRGHISMDDVISVPTEWLDWAGASSPVWFLGSHCFDLVRHLSGQEVVSVYAVGQKRLMVECGLDTFDSVQSLLTMADGSSWVMENSWVLPEGFPKDNDGRIDILCKATYIRSTSQHRGLEITTPGMTLTPNSYFINYRNGVASGFGIDSINDFVRAVIHKAPYPVTAVDGLAVSRICEAVHQSLDSQKPMSLK</sequence>
<dbReference type="SUPFAM" id="SSF55347">
    <property type="entry name" value="Glyceraldehyde-3-phosphate dehydrogenase-like, C-terminal domain"/>
    <property type="match status" value="1"/>
</dbReference>
<dbReference type="PANTHER" id="PTHR40399:SF1">
    <property type="entry name" value="PTS SYSTEM GLUCITOL_SORBITOL-SPECIFIC EIIC COMPONENT"/>
    <property type="match status" value="1"/>
</dbReference>
<feature type="domain" description="GFO/IDH/MocA-like oxidoreductase" evidence="1">
    <location>
        <begin position="47"/>
        <end position="156"/>
    </location>
</feature>